<feature type="domain" description="DAGKc" evidence="8">
    <location>
        <begin position="196"/>
        <end position="321"/>
    </location>
</feature>
<dbReference type="KEGG" id="req:REQ_23300"/>
<evidence type="ECO:0000256" key="3">
    <source>
        <dbReference type="ARBA" id="ARBA00022692"/>
    </source>
</evidence>
<dbReference type="CDD" id="cd01610">
    <property type="entry name" value="PAP2_like"/>
    <property type="match status" value="1"/>
</dbReference>
<evidence type="ECO:0000256" key="5">
    <source>
        <dbReference type="ARBA" id="ARBA00022989"/>
    </source>
</evidence>
<dbReference type="SMART" id="SM00014">
    <property type="entry name" value="acidPPc"/>
    <property type="match status" value="1"/>
</dbReference>
<dbReference type="GO" id="GO:0005886">
    <property type="term" value="C:plasma membrane"/>
    <property type="evidence" value="ECO:0007669"/>
    <property type="project" value="UniProtKB-SubCell"/>
</dbReference>
<dbReference type="PANTHER" id="PTHR14969:SF62">
    <property type="entry name" value="DECAPRENYLPHOSPHORYL-5-PHOSPHORIBOSE PHOSPHATASE RV3807C-RELATED"/>
    <property type="match status" value="1"/>
</dbReference>
<dbReference type="SUPFAM" id="SSF111331">
    <property type="entry name" value="NAD kinase/diacylglycerol kinase-like"/>
    <property type="match status" value="1"/>
</dbReference>
<accession>A0A3S5Y7A5</accession>
<organism evidence="9">
    <name type="scientific">Rhodococcus hoagii (strain 103S)</name>
    <name type="common">Rhodococcus equi</name>
    <dbReference type="NCBI Taxonomy" id="685727"/>
    <lineage>
        <taxon>Bacteria</taxon>
        <taxon>Bacillati</taxon>
        <taxon>Actinomycetota</taxon>
        <taxon>Actinomycetes</taxon>
        <taxon>Mycobacteriales</taxon>
        <taxon>Nocardiaceae</taxon>
        <taxon>Prescottella</taxon>
    </lineage>
</organism>
<reference evidence="9" key="1">
    <citation type="journal article" date="2010" name="PLoS Genet.">
        <title>The genome of a pathogenic rhodococcus: cooptive virulence underpinned by key gene acquisitions.</title>
        <authorList>
            <person name="Letek M."/>
            <person name="Gonzalez P."/>
            <person name="Macarthur I."/>
            <person name="Rodriguez H."/>
            <person name="Freeman T.C."/>
            <person name="Valero-Rello A."/>
            <person name="Blanco M."/>
            <person name="Buckley T."/>
            <person name="Cherevach I."/>
            <person name="Fahey R."/>
            <person name="Hapeshi A."/>
            <person name="Holdstock J."/>
            <person name="Leadon D."/>
            <person name="Navas J."/>
            <person name="Ocampo A."/>
            <person name="Quail M.A."/>
            <person name="Sanders M."/>
            <person name="Scortti M.M."/>
            <person name="Prescott J.F."/>
            <person name="Fogarty U."/>
            <person name="Meijer W.G."/>
            <person name="Parkhill J."/>
            <person name="Bentley S.D."/>
            <person name="Vazquez-Boland J.A."/>
        </authorList>
    </citation>
    <scope>NUCLEOTIDE SEQUENCE [LARGE SCALE GENOMIC DNA]</scope>
    <source>
        <strain evidence="9 10">103S</strain>
    </source>
</reference>
<dbReference type="InterPro" id="IPR017438">
    <property type="entry name" value="ATP-NAD_kinase_N"/>
</dbReference>
<evidence type="ECO:0000256" key="1">
    <source>
        <dbReference type="ARBA" id="ARBA00004651"/>
    </source>
</evidence>
<sequence length="487" mass="51149">MAEVRCFPERTDRILMRLSADLPPSGFDGGLRTLSNAANHSVLWMGVAAGMGLAGGRARRAAVRGVLAVAGASALSNAVLKPVFPRRRPPAGTPEFTVRRGLPAPRSSSFPSGHSASAAAFATAVALEYPAAGVALAPLAAAVAYSRVHTGVHWPSDIAVGAGVGAAVALATRRWWAVRDEEPATLGPDRTTQALVEGDGMVVFVNPGSGSDDDAVRTEVEQALPKARIVEFDGDRDFAAQIDEIVAARSPKALGVCGGDGTVVTVAAAAVHHDLPLAVFPGGTLNHFARDAGVGDVASTAAAIADGSAELVDLGRIRVDGGEEATFVNTASLGGYPDSVRLRERWQPRLGKWPAAALAMARVLKSAQPLKVTIDGAEHAIWMLFVGNGRYTPSDQVPMSRPEIHRGTLDVRYLLADHRFSRIRLVAAALTGTLGTSPTYAHRNAPSVSIEIDGDPVALATDGEVVADGRRFEFRSEPRRVVLYRRL</sequence>
<keyword evidence="9" id="KW-0808">Transferase</keyword>
<feature type="region of interest" description="Disordered" evidence="7">
    <location>
        <begin position="90"/>
        <end position="111"/>
    </location>
</feature>
<keyword evidence="6" id="KW-0472">Membrane</keyword>
<dbReference type="PROSITE" id="PS50146">
    <property type="entry name" value="DAGK"/>
    <property type="match status" value="1"/>
</dbReference>
<keyword evidence="3" id="KW-0812">Transmembrane</keyword>
<evidence type="ECO:0000256" key="4">
    <source>
        <dbReference type="ARBA" id="ARBA00022801"/>
    </source>
</evidence>
<name>A0A3S5Y7A5_RHOH1</name>
<dbReference type="Proteomes" id="UP001154400">
    <property type="component" value="Chromosome"/>
</dbReference>
<comment type="subcellular location">
    <subcellularLocation>
        <location evidence="1">Cell membrane</location>
        <topology evidence="1">Multi-pass membrane protein</topology>
    </subcellularLocation>
</comment>
<evidence type="ECO:0000259" key="8">
    <source>
        <dbReference type="PROSITE" id="PS50146"/>
    </source>
</evidence>
<proteinExistence type="predicted"/>
<keyword evidence="2" id="KW-1003">Cell membrane</keyword>
<keyword evidence="9" id="KW-0418">Kinase</keyword>
<keyword evidence="4" id="KW-0378">Hydrolase</keyword>
<evidence type="ECO:0000256" key="6">
    <source>
        <dbReference type="ARBA" id="ARBA00023136"/>
    </source>
</evidence>
<evidence type="ECO:0000256" key="7">
    <source>
        <dbReference type="SAM" id="MobiDB-lite"/>
    </source>
</evidence>
<dbReference type="InterPro" id="IPR000326">
    <property type="entry name" value="PAP2/HPO"/>
</dbReference>
<dbReference type="EMBL" id="FN563149">
    <property type="protein sequence ID" value="CBH48376.1"/>
    <property type="molecule type" value="Genomic_DNA"/>
</dbReference>
<dbReference type="GO" id="GO:0016787">
    <property type="term" value="F:hydrolase activity"/>
    <property type="evidence" value="ECO:0007669"/>
    <property type="project" value="UniProtKB-KW"/>
</dbReference>
<keyword evidence="5" id="KW-1133">Transmembrane helix</keyword>
<dbReference type="InterPro" id="IPR001206">
    <property type="entry name" value="Diacylglycerol_kinase_cat_dom"/>
</dbReference>
<dbReference type="AlphaFoldDB" id="A0A3S5Y7A5"/>
<dbReference type="PANTHER" id="PTHR14969">
    <property type="entry name" value="SPHINGOSINE-1-PHOSPHATE PHOSPHOHYDROLASE"/>
    <property type="match status" value="1"/>
</dbReference>
<evidence type="ECO:0000313" key="10">
    <source>
        <dbReference type="Proteomes" id="UP000006892"/>
    </source>
</evidence>
<dbReference type="GO" id="GO:0016301">
    <property type="term" value="F:kinase activity"/>
    <property type="evidence" value="ECO:0007669"/>
    <property type="project" value="UniProtKB-KW"/>
</dbReference>
<dbReference type="InterPro" id="IPR036938">
    <property type="entry name" value="PAP2/HPO_sf"/>
</dbReference>
<dbReference type="SUPFAM" id="SSF48317">
    <property type="entry name" value="Acid phosphatase/Vanadium-dependent haloperoxidase"/>
    <property type="match status" value="1"/>
</dbReference>
<dbReference type="Pfam" id="PF01569">
    <property type="entry name" value="PAP2"/>
    <property type="match status" value="1"/>
</dbReference>
<evidence type="ECO:0000256" key="2">
    <source>
        <dbReference type="ARBA" id="ARBA00022475"/>
    </source>
</evidence>
<evidence type="ECO:0000313" key="9">
    <source>
        <dbReference type="EMBL" id="CBH48376.1"/>
    </source>
</evidence>
<dbReference type="Pfam" id="PF00781">
    <property type="entry name" value="DAGK_cat"/>
    <property type="match status" value="1"/>
</dbReference>
<gene>
    <name evidence="9" type="ordered locus">REQ_23300</name>
</gene>
<dbReference type="SMART" id="SM00046">
    <property type="entry name" value="DAGKc"/>
    <property type="match status" value="1"/>
</dbReference>
<protein>
    <submittedName>
        <fullName evidence="9">Diacylglycerol kinase family protein</fullName>
    </submittedName>
</protein>
<dbReference type="Gene3D" id="2.60.200.40">
    <property type="match status" value="1"/>
</dbReference>
<dbReference type="InterPro" id="IPR016064">
    <property type="entry name" value="NAD/diacylglycerol_kinase_sf"/>
</dbReference>
<dbReference type="Gene3D" id="3.40.50.10330">
    <property type="entry name" value="Probable inorganic polyphosphate/atp-NAD kinase, domain 1"/>
    <property type="match status" value="1"/>
</dbReference>
<dbReference type="Gene3D" id="1.20.144.10">
    <property type="entry name" value="Phosphatidic acid phosphatase type 2/haloperoxidase"/>
    <property type="match status" value="1"/>
</dbReference>